<dbReference type="PANTHER" id="PTHR43792:SF8">
    <property type="entry name" value="[RIBOSOMAL PROTEIN US5]-ALANINE N-ACETYLTRANSFERASE"/>
    <property type="match status" value="1"/>
</dbReference>
<dbReference type="AlphaFoldDB" id="A0A8J7YHJ7"/>
<name>A0A8J7YHJ7_9EURY</name>
<dbReference type="Proteomes" id="UP000783863">
    <property type="component" value="Unassembled WGS sequence"/>
</dbReference>
<keyword evidence="6" id="KW-1185">Reference proteome</keyword>
<dbReference type="RefSeq" id="WP_220590241.1">
    <property type="nucleotide sequence ID" value="NZ_RKLQ01000007.1"/>
</dbReference>
<comment type="similarity">
    <text evidence="3">Belongs to the acetyltransferase family. RimJ subfamily.</text>
</comment>
<dbReference type="CDD" id="cd04301">
    <property type="entry name" value="NAT_SF"/>
    <property type="match status" value="1"/>
</dbReference>
<evidence type="ECO:0000256" key="3">
    <source>
        <dbReference type="ARBA" id="ARBA00038502"/>
    </source>
</evidence>
<evidence type="ECO:0000313" key="6">
    <source>
        <dbReference type="Proteomes" id="UP000783863"/>
    </source>
</evidence>
<dbReference type="InterPro" id="IPR051531">
    <property type="entry name" value="N-acetyltransferase"/>
</dbReference>
<keyword evidence="2" id="KW-0012">Acyltransferase</keyword>
<comment type="caution">
    <text evidence="5">The sequence shown here is derived from an EMBL/GenBank/DDBJ whole genome shotgun (WGS) entry which is preliminary data.</text>
</comment>
<dbReference type="SUPFAM" id="SSF55729">
    <property type="entry name" value="Acyl-CoA N-acyltransferases (Nat)"/>
    <property type="match status" value="1"/>
</dbReference>
<evidence type="ECO:0000256" key="2">
    <source>
        <dbReference type="ARBA" id="ARBA00023315"/>
    </source>
</evidence>
<evidence type="ECO:0000313" key="5">
    <source>
        <dbReference type="EMBL" id="MBX0306050.1"/>
    </source>
</evidence>
<evidence type="ECO:0000259" key="4">
    <source>
        <dbReference type="PROSITE" id="PS51186"/>
    </source>
</evidence>
<accession>A0A8J7YHJ7</accession>
<dbReference type="InterPro" id="IPR000182">
    <property type="entry name" value="GNAT_dom"/>
</dbReference>
<dbReference type="Gene3D" id="3.40.630.30">
    <property type="match status" value="1"/>
</dbReference>
<dbReference type="EMBL" id="RKLQ01000007">
    <property type="protein sequence ID" value="MBX0306050.1"/>
    <property type="molecule type" value="Genomic_DNA"/>
</dbReference>
<organism evidence="5 6">
    <name type="scientific">Haloarcula salinisoli</name>
    <dbReference type="NCBI Taxonomy" id="2487746"/>
    <lineage>
        <taxon>Archaea</taxon>
        <taxon>Methanobacteriati</taxon>
        <taxon>Methanobacteriota</taxon>
        <taxon>Stenosarchaea group</taxon>
        <taxon>Halobacteria</taxon>
        <taxon>Halobacteriales</taxon>
        <taxon>Haloarculaceae</taxon>
        <taxon>Haloarcula</taxon>
    </lineage>
</organism>
<evidence type="ECO:0000256" key="1">
    <source>
        <dbReference type="ARBA" id="ARBA00022679"/>
    </source>
</evidence>
<sequence>MPGPEFFHSERLTYRLVEEEDYEFVQSNWNSPHVWRRMPIAEPLSQAELAQWIESDETLHLLVCTKEEPMTPRGLVYLFDIEPRNGHAELGYWLVPDAQGQGYATEAVESCLQFAFADQRLHKVIARILADNGPSRRVIEPFGFQEEGRLREYHYSDGEFKDLLIYSILATEWDENSQ</sequence>
<dbReference type="InterPro" id="IPR016181">
    <property type="entry name" value="Acyl_CoA_acyltransferase"/>
</dbReference>
<reference evidence="5" key="1">
    <citation type="submission" date="2021-06" db="EMBL/GenBank/DDBJ databases">
        <title>Halomicroarcula sp. F24A a new haloarchaeum isolated from saline soil.</title>
        <authorList>
            <person name="Duran-Viseras A."/>
            <person name="Sanchez-Porro C."/>
            <person name="Ventosa A."/>
        </authorList>
    </citation>
    <scope>NUCLEOTIDE SEQUENCE</scope>
    <source>
        <strain evidence="5">F24A</strain>
    </source>
</reference>
<protein>
    <submittedName>
        <fullName evidence="5">GNAT family N-acetyltransferase</fullName>
    </submittedName>
</protein>
<dbReference type="Pfam" id="PF13302">
    <property type="entry name" value="Acetyltransf_3"/>
    <property type="match status" value="1"/>
</dbReference>
<feature type="domain" description="N-acetyltransferase" evidence="4">
    <location>
        <begin position="12"/>
        <end position="165"/>
    </location>
</feature>
<dbReference type="PROSITE" id="PS51186">
    <property type="entry name" value="GNAT"/>
    <property type="match status" value="1"/>
</dbReference>
<dbReference type="GO" id="GO:0016747">
    <property type="term" value="F:acyltransferase activity, transferring groups other than amino-acyl groups"/>
    <property type="evidence" value="ECO:0007669"/>
    <property type="project" value="InterPro"/>
</dbReference>
<gene>
    <name evidence="5" type="ORF">EGD98_20605</name>
</gene>
<keyword evidence="1" id="KW-0808">Transferase</keyword>
<dbReference type="PANTHER" id="PTHR43792">
    <property type="entry name" value="GNAT FAMILY, PUTATIVE (AFU_ORTHOLOGUE AFUA_3G00765)-RELATED-RELATED"/>
    <property type="match status" value="1"/>
</dbReference>
<proteinExistence type="inferred from homology"/>